<dbReference type="InterPro" id="IPR018649">
    <property type="entry name" value="SHOCT"/>
</dbReference>
<dbReference type="STRING" id="1736691.SAMN06295964_2011"/>
<protein>
    <submittedName>
        <fullName evidence="9">Phospholipase_D-nuclease N-terminal</fullName>
    </submittedName>
</protein>
<evidence type="ECO:0000256" key="2">
    <source>
        <dbReference type="ARBA" id="ARBA00022475"/>
    </source>
</evidence>
<comment type="subcellular location">
    <subcellularLocation>
        <location evidence="1">Cell membrane</location>
        <topology evidence="1">Multi-pass membrane protein</topology>
    </subcellularLocation>
</comment>
<evidence type="ECO:0000259" key="8">
    <source>
        <dbReference type="Pfam" id="PF13396"/>
    </source>
</evidence>
<feature type="domain" description="Cardiolipin synthase N-terminal" evidence="8">
    <location>
        <begin position="22"/>
        <end position="64"/>
    </location>
</feature>
<dbReference type="InterPro" id="IPR027379">
    <property type="entry name" value="CLS_N"/>
</dbReference>
<feature type="domain" description="SHOCT" evidence="7">
    <location>
        <begin position="97"/>
        <end position="124"/>
    </location>
</feature>
<dbReference type="Pfam" id="PF09851">
    <property type="entry name" value="SHOCT"/>
    <property type="match status" value="1"/>
</dbReference>
<reference evidence="10" key="1">
    <citation type="submission" date="2017-02" db="EMBL/GenBank/DDBJ databases">
        <authorList>
            <person name="Varghese N."/>
            <person name="Submissions S."/>
        </authorList>
    </citation>
    <scope>NUCLEOTIDE SEQUENCE [LARGE SCALE GENOMIC DNA]</scope>
    <source>
        <strain evidence="10">9H-4</strain>
    </source>
</reference>
<evidence type="ECO:0000259" key="7">
    <source>
        <dbReference type="Pfam" id="PF09851"/>
    </source>
</evidence>
<dbReference type="RefSeq" id="WP_078700028.1">
    <property type="nucleotide sequence ID" value="NZ_LT796768.1"/>
</dbReference>
<gene>
    <name evidence="9" type="ORF">SAMN06295964_2011</name>
</gene>
<feature type="transmembrane region" description="Helical" evidence="6">
    <location>
        <begin position="7"/>
        <end position="28"/>
    </location>
</feature>
<sequence>MDSFWDFLWLTISVFFFMAYLMVLFNVIADLFSDREASGWTKAIWVFFLIFVPALTALIYLIARGGGMADRQRAKMSALREQNDAYIRDVAGSAPADQIASAKSLLDSGAISASEYEQLKAKALA</sequence>
<keyword evidence="2" id="KW-1003">Cell membrane</keyword>
<feature type="transmembrane region" description="Helical" evidence="6">
    <location>
        <begin position="43"/>
        <end position="63"/>
    </location>
</feature>
<evidence type="ECO:0000313" key="9">
    <source>
        <dbReference type="EMBL" id="SKB08108.1"/>
    </source>
</evidence>
<evidence type="ECO:0000256" key="3">
    <source>
        <dbReference type="ARBA" id="ARBA00022692"/>
    </source>
</evidence>
<dbReference type="OrthoDB" id="7596142at2"/>
<keyword evidence="5 6" id="KW-0472">Membrane</keyword>
<evidence type="ECO:0000256" key="5">
    <source>
        <dbReference type="ARBA" id="ARBA00023136"/>
    </source>
</evidence>
<evidence type="ECO:0000256" key="4">
    <source>
        <dbReference type="ARBA" id="ARBA00022989"/>
    </source>
</evidence>
<keyword evidence="3 6" id="KW-0812">Transmembrane</keyword>
<evidence type="ECO:0000256" key="6">
    <source>
        <dbReference type="SAM" id="Phobius"/>
    </source>
</evidence>
<accession>A0A1T4Z2P6</accession>
<evidence type="ECO:0000313" key="10">
    <source>
        <dbReference type="Proteomes" id="UP000191040"/>
    </source>
</evidence>
<keyword evidence="4 6" id="KW-1133">Transmembrane helix</keyword>
<name>A0A1T4Z2P6_9ACTN</name>
<proteinExistence type="predicted"/>
<dbReference type="AlphaFoldDB" id="A0A1T4Z2P6"/>
<dbReference type="Proteomes" id="UP000191040">
    <property type="component" value="Chromosome I"/>
</dbReference>
<evidence type="ECO:0000256" key="1">
    <source>
        <dbReference type="ARBA" id="ARBA00004651"/>
    </source>
</evidence>
<keyword evidence="10" id="KW-1185">Reference proteome</keyword>
<dbReference type="Pfam" id="PF13396">
    <property type="entry name" value="PLDc_N"/>
    <property type="match status" value="1"/>
</dbReference>
<dbReference type="GO" id="GO:0005886">
    <property type="term" value="C:plasma membrane"/>
    <property type="evidence" value="ECO:0007669"/>
    <property type="project" value="UniProtKB-SubCell"/>
</dbReference>
<organism evidence="9 10">
    <name type="scientific">Aeromicrobium choanae</name>
    <dbReference type="NCBI Taxonomy" id="1736691"/>
    <lineage>
        <taxon>Bacteria</taxon>
        <taxon>Bacillati</taxon>
        <taxon>Actinomycetota</taxon>
        <taxon>Actinomycetes</taxon>
        <taxon>Propionibacteriales</taxon>
        <taxon>Nocardioidaceae</taxon>
        <taxon>Aeromicrobium</taxon>
    </lineage>
</organism>
<dbReference type="EMBL" id="LT796768">
    <property type="protein sequence ID" value="SKB08108.1"/>
    <property type="molecule type" value="Genomic_DNA"/>
</dbReference>